<dbReference type="InterPro" id="IPR021508">
    <property type="entry name" value="Gp17-like"/>
</dbReference>
<dbReference type="Pfam" id="PF11367">
    <property type="entry name" value="Tail_completion_gp17"/>
    <property type="match status" value="1"/>
</dbReference>
<organism evidence="2 3">
    <name type="scientific">Azotobacter bryophylli</name>
    <dbReference type="NCBI Taxonomy" id="1986537"/>
    <lineage>
        <taxon>Bacteria</taxon>
        <taxon>Pseudomonadati</taxon>
        <taxon>Pseudomonadota</taxon>
        <taxon>Gammaproteobacteria</taxon>
        <taxon>Pseudomonadales</taxon>
        <taxon>Pseudomonadaceae</taxon>
        <taxon>Azotobacter</taxon>
    </lineage>
</organism>
<dbReference type="RefSeq" id="WP_377816813.1">
    <property type="nucleotide sequence ID" value="NZ_JBHRSJ010000035.1"/>
</dbReference>
<proteinExistence type="predicted"/>
<feature type="region of interest" description="Disordered" evidence="1">
    <location>
        <begin position="88"/>
        <end position="112"/>
    </location>
</feature>
<gene>
    <name evidence="2" type="ORF">ACFOJE_20430</name>
</gene>
<sequence>MSDPALAVQAALYQALTAGLSCPVYDAVPEEAAFPYVTLDYEVAANRDFLASRMDERFLYLSVWSQYPGQAEVKRLMGEIDAAVHGKSLPLGSGQSTRISVRRKSTNREPDGRTYQGQVVLQVLTPH</sequence>
<evidence type="ECO:0000313" key="3">
    <source>
        <dbReference type="Proteomes" id="UP001595457"/>
    </source>
</evidence>
<name>A0ABV7AZ77_9GAMM</name>
<comment type="caution">
    <text evidence="2">The sequence shown here is derived from an EMBL/GenBank/DDBJ whole genome shotgun (WGS) entry which is preliminary data.</text>
</comment>
<accession>A0ABV7AZ77</accession>
<reference evidence="3" key="1">
    <citation type="journal article" date="2019" name="Int. J. Syst. Evol. Microbiol.">
        <title>The Global Catalogue of Microorganisms (GCM) 10K type strain sequencing project: providing services to taxonomists for standard genome sequencing and annotation.</title>
        <authorList>
            <consortium name="The Broad Institute Genomics Platform"/>
            <consortium name="The Broad Institute Genome Sequencing Center for Infectious Disease"/>
            <person name="Wu L."/>
            <person name="Ma J."/>
        </authorList>
    </citation>
    <scope>NUCLEOTIDE SEQUENCE [LARGE SCALE GENOMIC DNA]</scope>
    <source>
        <strain evidence="3">KCTC 62195</strain>
    </source>
</reference>
<evidence type="ECO:0000256" key="1">
    <source>
        <dbReference type="SAM" id="MobiDB-lite"/>
    </source>
</evidence>
<dbReference type="Proteomes" id="UP001595457">
    <property type="component" value="Unassembled WGS sequence"/>
</dbReference>
<dbReference type="Gene3D" id="3.30.2000.30">
    <property type="match status" value="1"/>
</dbReference>
<dbReference type="InterPro" id="IPR053745">
    <property type="entry name" value="Viral_Tail_Comp_sf"/>
</dbReference>
<dbReference type="EMBL" id="JBHRSJ010000035">
    <property type="protein sequence ID" value="MFC2974566.1"/>
    <property type="molecule type" value="Genomic_DNA"/>
</dbReference>
<evidence type="ECO:0000313" key="2">
    <source>
        <dbReference type="EMBL" id="MFC2974566.1"/>
    </source>
</evidence>
<protein>
    <submittedName>
        <fullName evidence="2">DUF3168 domain-containing protein</fullName>
    </submittedName>
</protein>
<keyword evidence="3" id="KW-1185">Reference proteome</keyword>